<organism evidence="2 3">
    <name type="scientific">Longicatena caecimuris</name>
    <dbReference type="NCBI Taxonomy" id="1796635"/>
    <lineage>
        <taxon>Bacteria</taxon>
        <taxon>Bacillati</taxon>
        <taxon>Bacillota</taxon>
        <taxon>Erysipelotrichia</taxon>
        <taxon>Erysipelotrichales</taxon>
        <taxon>Erysipelotrichaceae</taxon>
        <taxon>Longicatena</taxon>
    </lineage>
</organism>
<dbReference type="Gene3D" id="1.25.40.10">
    <property type="entry name" value="Tetratricopeptide repeat domain"/>
    <property type="match status" value="1"/>
</dbReference>
<protein>
    <submittedName>
        <fullName evidence="2">DNA-binding SARP family transcriptional activator</fullName>
    </submittedName>
</protein>
<dbReference type="GO" id="GO:0006355">
    <property type="term" value="P:regulation of DNA-templated transcription"/>
    <property type="evidence" value="ECO:0007669"/>
    <property type="project" value="InterPro"/>
</dbReference>
<dbReference type="Proteomes" id="UP000295773">
    <property type="component" value="Unassembled WGS sequence"/>
</dbReference>
<accession>A0A4R3TBX6</accession>
<dbReference type="InterPro" id="IPR051677">
    <property type="entry name" value="AfsR-DnrI-RedD_regulator"/>
</dbReference>
<keyword evidence="3" id="KW-1185">Reference proteome</keyword>
<evidence type="ECO:0000259" key="1">
    <source>
        <dbReference type="Pfam" id="PF03704"/>
    </source>
</evidence>
<dbReference type="GeneID" id="73796448"/>
<sequence length="400" mass="48147">MAKEIFDVTLFNEFTITCGKEKAIITEYLGKQLVNLFQVFLYYREQPVHKDTLIEILWPESDNPISALKFTIHRFRKDVQKIPFFEGKELILTVKQGYQLNPDFEWHIDSEEFGNLWEEIKFEENLSAKTMKIAYRMVDLYKGKFYISNSQLMWTQQVCEFYRHAYVKCVIKICKKLLEEQKYEEMMTLNYQAILLEPFYEGLHYYYMKGLLETSDYHKALRYYDDLNESFVKELGTGLSMRFKELYDAIMSDHENIERVKIDSLLKQLSRRTEEEGGFYCTFEMFKYMYELVMKSAMRDNKRLYLISFEISHEDDKEEEVFKVVNKVKHLIALSLRKNDLFAKINEGQFIVLVDCQTVENAYLIIQRISHRFYKKFRNKKLRLNYYVTEAKLLDPEEAE</sequence>
<proteinExistence type="predicted"/>
<dbReference type="SUPFAM" id="SSF46894">
    <property type="entry name" value="C-terminal effector domain of the bipartite response regulators"/>
    <property type="match status" value="1"/>
</dbReference>
<dbReference type="Pfam" id="PF03704">
    <property type="entry name" value="BTAD"/>
    <property type="match status" value="1"/>
</dbReference>
<gene>
    <name evidence="2" type="ORF">EDD61_11066</name>
</gene>
<dbReference type="SUPFAM" id="SSF48452">
    <property type="entry name" value="TPR-like"/>
    <property type="match status" value="1"/>
</dbReference>
<comment type="caution">
    <text evidence="2">The sequence shown here is derived from an EMBL/GenBank/DDBJ whole genome shotgun (WGS) entry which is preliminary data.</text>
</comment>
<name>A0A4R3TBX6_9FIRM</name>
<dbReference type="InterPro" id="IPR005158">
    <property type="entry name" value="BTAD"/>
</dbReference>
<dbReference type="InterPro" id="IPR016032">
    <property type="entry name" value="Sig_transdc_resp-reg_C-effctor"/>
</dbReference>
<dbReference type="EMBL" id="SMBP01000010">
    <property type="protein sequence ID" value="TCU59252.1"/>
    <property type="molecule type" value="Genomic_DNA"/>
</dbReference>
<feature type="domain" description="Bacterial transcriptional activator" evidence="1">
    <location>
        <begin position="138"/>
        <end position="250"/>
    </location>
</feature>
<keyword evidence="2" id="KW-0238">DNA-binding</keyword>
<dbReference type="Gene3D" id="1.10.10.10">
    <property type="entry name" value="Winged helix-like DNA-binding domain superfamily/Winged helix DNA-binding domain"/>
    <property type="match status" value="1"/>
</dbReference>
<reference evidence="2 3" key="1">
    <citation type="submission" date="2019-03" db="EMBL/GenBank/DDBJ databases">
        <title>Genomic Encyclopedia of Type Strains, Phase IV (KMG-IV): sequencing the most valuable type-strain genomes for metagenomic binning, comparative biology and taxonomic classification.</title>
        <authorList>
            <person name="Goeker M."/>
        </authorList>
    </citation>
    <scope>NUCLEOTIDE SEQUENCE [LARGE SCALE GENOMIC DNA]</scope>
    <source>
        <strain evidence="2 3">DSM 29481</strain>
    </source>
</reference>
<dbReference type="AlphaFoldDB" id="A0A4R3TBX6"/>
<dbReference type="GO" id="GO:0003677">
    <property type="term" value="F:DNA binding"/>
    <property type="evidence" value="ECO:0007669"/>
    <property type="project" value="UniProtKB-KW"/>
</dbReference>
<evidence type="ECO:0000313" key="2">
    <source>
        <dbReference type="EMBL" id="TCU59252.1"/>
    </source>
</evidence>
<dbReference type="InterPro" id="IPR011990">
    <property type="entry name" value="TPR-like_helical_dom_sf"/>
</dbReference>
<evidence type="ECO:0000313" key="3">
    <source>
        <dbReference type="Proteomes" id="UP000295773"/>
    </source>
</evidence>
<dbReference type="InterPro" id="IPR036388">
    <property type="entry name" value="WH-like_DNA-bd_sf"/>
</dbReference>
<dbReference type="RefSeq" id="WP_008687186.1">
    <property type="nucleotide sequence ID" value="NZ_AP024510.1"/>
</dbReference>
<dbReference type="PANTHER" id="PTHR35807">
    <property type="entry name" value="TRANSCRIPTIONAL REGULATOR REDD-RELATED"/>
    <property type="match status" value="1"/>
</dbReference>
<dbReference type="PANTHER" id="PTHR35807:SF2">
    <property type="entry name" value="TRANSCRIPTIONAL ACTIVATOR DOMAIN"/>
    <property type="match status" value="1"/>
</dbReference>